<dbReference type="GO" id="GO:0046872">
    <property type="term" value="F:metal ion binding"/>
    <property type="evidence" value="ECO:0007669"/>
    <property type="project" value="UniProtKB-KW"/>
</dbReference>
<dbReference type="InterPro" id="IPR011057">
    <property type="entry name" value="Mss4-like_sf"/>
</dbReference>
<feature type="domain" description="CENP-V/GFA" evidence="4">
    <location>
        <begin position="3"/>
        <end position="115"/>
    </location>
</feature>
<evidence type="ECO:0000256" key="3">
    <source>
        <dbReference type="ARBA" id="ARBA00022833"/>
    </source>
</evidence>
<keyword evidence="6" id="KW-1185">Reference proteome</keyword>
<organism evidence="5 6">
    <name type="scientific">Rhizorhapis suberifaciens</name>
    <name type="common">corky root of lettuce</name>
    <dbReference type="NCBI Taxonomy" id="13656"/>
    <lineage>
        <taxon>Bacteria</taxon>
        <taxon>Pseudomonadati</taxon>
        <taxon>Pseudomonadota</taxon>
        <taxon>Alphaproteobacteria</taxon>
        <taxon>Sphingomonadales</taxon>
        <taxon>Sphingomonadaceae</taxon>
        <taxon>Rhizorhapis</taxon>
    </lineage>
</organism>
<evidence type="ECO:0000313" key="6">
    <source>
        <dbReference type="Proteomes" id="UP000575068"/>
    </source>
</evidence>
<dbReference type="Gene3D" id="2.170.150.70">
    <property type="match status" value="1"/>
</dbReference>
<evidence type="ECO:0000256" key="1">
    <source>
        <dbReference type="ARBA" id="ARBA00005495"/>
    </source>
</evidence>
<comment type="caution">
    <text evidence="5">The sequence shown here is derived from an EMBL/GenBank/DDBJ whole genome shotgun (WGS) entry which is preliminary data.</text>
</comment>
<dbReference type="EMBL" id="JACHOV010000007">
    <property type="protein sequence ID" value="MBB4641858.1"/>
    <property type="molecule type" value="Genomic_DNA"/>
</dbReference>
<accession>A0A840HWF5</accession>
<evidence type="ECO:0000259" key="4">
    <source>
        <dbReference type="PROSITE" id="PS51891"/>
    </source>
</evidence>
<dbReference type="InterPro" id="IPR052355">
    <property type="entry name" value="CENP-V-like"/>
</dbReference>
<comment type="similarity">
    <text evidence="1">Belongs to the Gfa family.</text>
</comment>
<protein>
    <recommendedName>
        <fullName evidence="4">CENP-V/GFA domain-containing protein</fullName>
    </recommendedName>
</protein>
<dbReference type="SUPFAM" id="SSF51316">
    <property type="entry name" value="Mss4-like"/>
    <property type="match status" value="1"/>
</dbReference>
<keyword evidence="3" id="KW-0862">Zinc</keyword>
<dbReference type="Proteomes" id="UP000575068">
    <property type="component" value="Unassembled WGS sequence"/>
</dbReference>
<evidence type="ECO:0000256" key="2">
    <source>
        <dbReference type="ARBA" id="ARBA00022723"/>
    </source>
</evidence>
<proteinExistence type="inferred from homology"/>
<reference evidence="5 6" key="1">
    <citation type="submission" date="2020-08" db="EMBL/GenBank/DDBJ databases">
        <title>Genomic Encyclopedia of Type Strains, Phase IV (KMG-IV): sequencing the most valuable type-strain genomes for metagenomic binning, comparative biology and taxonomic classification.</title>
        <authorList>
            <person name="Goeker M."/>
        </authorList>
    </citation>
    <scope>NUCLEOTIDE SEQUENCE [LARGE SCALE GENOMIC DNA]</scope>
    <source>
        <strain evidence="5 6">DSM 7465</strain>
    </source>
</reference>
<name>A0A840HWF5_9SPHN</name>
<keyword evidence="2" id="KW-0479">Metal-binding</keyword>
<dbReference type="Pfam" id="PF04828">
    <property type="entry name" value="GFA"/>
    <property type="match status" value="1"/>
</dbReference>
<dbReference type="InterPro" id="IPR006913">
    <property type="entry name" value="CENP-V/GFA"/>
</dbReference>
<dbReference type="PANTHER" id="PTHR28620">
    <property type="entry name" value="CENTROMERE PROTEIN V"/>
    <property type="match status" value="1"/>
</dbReference>
<dbReference type="GO" id="GO:0016846">
    <property type="term" value="F:carbon-sulfur lyase activity"/>
    <property type="evidence" value="ECO:0007669"/>
    <property type="project" value="InterPro"/>
</dbReference>
<dbReference type="AlphaFoldDB" id="A0A840HWF5"/>
<sequence>MSVTASCHCGDVRLSMAEMPKQANSCNCSHCSRKGFLLAFFPADRVKIESGADKVSTYTFYKHVIQHRFCPTCGVQVYAEGKNRDGSAMIAVNLRCAEDQDLSALTIIDIDGRSF</sequence>
<dbReference type="PROSITE" id="PS51891">
    <property type="entry name" value="CENP_V_GFA"/>
    <property type="match status" value="1"/>
</dbReference>
<dbReference type="PANTHER" id="PTHR28620:SF1">
    <property type="entry name" value="CENP-V_GFA DOMAIN-CONTAINING PROTEIN"/>
    <property type="match status" value="1"/>
</dbReference>
<evidence type="ECO:0000313" key="5">
    <source>
        <dbReference type="EMBL" id="MBB4641858.1"/>
    </source>
</evidence>
<gene>
    <name evidence="5" type="ORF">HNQ99_002171</name>
</gene>
<dbReference type="RefSeq" id="WP_184475635.1">
    <property type="nucleotide sequence ID" value="NZ_JACHOV010000007.1"/>
</dbReference>